<dbReference type="RefSeq" id="WP_274584566.1">
    <property type="nucleotide sequence ID" value="NZ_CP145811.1"/>
</dbReference>
<accession>A0A9X4E0M2</accession>
<keyword evidence="1" id="KW-1133">Transmembrane helix</keyword>
<dbReference type="AlphaFoldDB" id="A0A9X4E0M2"/>
<proteinExistence type="predicted"/>
<reference evidence="3" key="2">
    <citation type="submission" date="2024-02" db="EMBL/GenBank/DDBJ databases">
        <title>Neisseria leonii sp. nov.</title>
        <authorList>
            <person name="Boutroux M."/>
            <person name="Favre-Rochex S."/>
            <person name="Gorgette O."/>
            <person name="Touak G."/>
            <person name="Muhle E."/>
            <person name="Chesneau O."/>
            <person name="Clermont D."/>
            <person name="Rahi P."/>
        </authorList>
    </citation>
    <scope>NUCLEOTIDE SEQUENCE</scope>
    <source>
        <strain evidence="3">51.81</strain>
    </source>
</reference>
<organism evidence="2">
    <name type="scientific">Neisseria leonii</name>
    <dbReference type="NCBI Taxonomy" id="2995413"/>
    <lineage>
        <taxon>Bacteria</taxon>
        <taxon>Pseudomonadati</taxon>
        <taxon>Pseudomonadota</taxon>
        <taxon>Betaproteobacteria</taxon>
        <taxon>Neisseriales</taxon>
        <taxon>Neisseriaceae</taxon>
        <taxon>Neisseria</taxon>
    </lineage>
</organism>
<evidence type="ECO:0000313" key="2">
    <source>
        <dbReference type="EMBL" id="MDD9327320.1"/>
    </source>
</evidence>
<protein>
    <submittedName>
        <fullName evidence="2">Uncharacterized protein</fullName>
    </submittedName>
</protein>
<evidence type="ECO:0000313" key="3">
    <source>
        <dbReference type="EMBL" id="WWY03708.1"/>
    </source>
</evidence>
<gene>
    <name evidence="2" type="ORF">ORY91_000705</name>
    <name evidence="3" type="ORF">V9W64_02910</name>
</gene>
<evidence type="ECO:0000313" key="4">
    <source>
        <dbReference type="Proteomes" id="UP001149607"/>
    </source>
</evidence>
<dbReference type="EMBL" id="CP146598">
    <property type="protein sequence ID" value="WWY03708.1"/>
    <property type="molecule type" value="Genomic_DNA"/>
</dbReference>
<dbReference type="EMBL" id="JAPQFL010000001">
    <property type="protein sequence ID" value="MDD9327320.1"/>
    <property type="molecule type" value="Genomic_DNA"/>
</dbReference>
<dbReference type="Proteomes" id="UP001149607">
    <property type="component" value="Chromosome"/>
</dbReference>
<sequence length="150" mass="16569">MKLNGHRGTALDTRRKKWLAAGLLLLVFAAVKLVALYWWSRSQETGGAPQTVVCDVVAGCRLPDGSLLTLTPPGRKTPFDVHLKTAAARASLSFTMQDMEMGFNRYDLQPQSDGLGARAVRLPYCTAARNDFIAELTLDGQRYRIPFTAR</sequence>
<keyword evidence="1" id="KW-0812">Transmembrane</keyword>
<keyword evidence="4" id="KW-1185">Reference proteome</keyword>
<reference evidence="2" key="1">
    <citation type="submission" date="2022-10" db="EMBL/GenBank/DDBJ databases">
        <authorList>
            <person name="Boutroux M."/>
        </authorList>
    </citation>
    <scope>NUCLEOTIDE SEQUENCE</scope>
    <source>
        <strain evidence="2">51.81</strain>
    </source>
</reference>
<evidence type="ECO:0000256" key="1">
    <source>
        <dbReference type="SAM" id="Phobius"/>
    </source>
</evidence>
<keyword evidence="1" id="KW-0472">Membrane</keyword>
<name>A0A9X4E0M2_9NEIS</name>
<feature type="transmembrane region" description="Helical" evidence="1">
    <location>
        <begin position="20"/>
        <end position="39"/>
    </location>
</feature>